<protein>
    <recommendedName>
        <fullName evidence="1">EfeO-type cupredoxin-like domain-containing protein</fullName>
    </recommendedName>
</protein>
<sequence>MAVIGLGLTMTAGRLPAGAAEARVAIDGFVFAPSRLTIKAGTIVIFDNADDSPHTVVAEGGTFQSPALDTGDKFSFTFTTAGRFAYYCGLHPHMQGVIVVEP</sequence>
<dbReference type="Gene3D" id="2.60.40.420">
    <property type="entry name" value="Cupredoxins - blue copper proteins"/>
    <property type="match status" value="1"/>
</dbReference>
<dbReference type="PANTHER" id="PTHR36507:SF1">
    <property type="entry name" value="BLL1555 PROTEIN"/>
    <property type="match status" value="1"/>
</dbReference>
<dbReference type="EMBL" id="CP039690">
    <property type="protein sequence ID" value="QCI69365.1"/>
    <property type="molecule type" value="Genomic_DNA"/>
</dbReference>
<dbReference type="Proteomes" id="UP000298781">
    <property type="component" value="Chromosome"/>
</dbReference>
<dbReference type="PANTHER" id="PTHR36507">
    <property type="entry name" value="BLL1555 PROTEIN"/>
    <property type="match status" value="1"/>
</dbReference>
<reference evidence="2 3" key="1">
    <citation type="submission" date="2019-04" db="EMBL/GenBank/DDBJ databases">
        <title>Phreatobacter aquaticus sp. nov.</title>
        <authorList>
            <person name="Choi A."/>
        </authorList>
    </citation>
    <scope>NUCLEOTIDE SEQUENCE [LARGE SCALE GENOMIC DNA]</scope>
    <source>
        <strain evidence="2 3">KCTC 52518</strain>
    </source>
</reference>
<dbReference type="InterPro" id="IPR008972">
    <property type="entry name" value="Cupredoxin"/>
</dbReference>
<dbReference type="SUPFAM" id="SSF49503">
    <property type="entry name" value="Cupredoxins"/>
    <property type="match status" value="1"/>
</dbReference>
<dbReference type="AlphaFoldDB" id="A0A4D7BFF4"/>
<name>A0A4D7BFF4_9HYPH</name>
<gene>
    <name evidence="2" type="ORF">E8M01_23250</name>
</gene>
<dbReference type="InterPro" id="IPR035668">
    <property type="entry name" value="Amicyanin"/>
</dbReference>
<organism evidence="2 3">
    <name type="scientific">Phreatobacter stygius</name>
    <dbReference type="NCBI Taxonomy" id="1940610"/>
    <lineage>
        <taxon>Bacteria</taxon>
        <taxon>Pseudomonadati</taxon>
        <taxon>Pseudomonadota</taxon>
        <taxon>Alphaproteobacteria</taxon>
        <taxon>Hyphomicrobiales</taxon>
        <taxon>Phreatobacteraceae</taxon>
        <taxon>Phreatobacter</taxon>
    </lineage>
</organism>
<evidence type="ECO:0000259" key="1">
    <source>
        <dbReference type="Pfam" id="PF13473"/>
    </source>
</evidence>
<dbReference type="InterPro" id="IPR028096">
    <property type="entry name" value="EfeO_Cupredoxin"/>
</dbReference>
<dbReference type="OrthoDB" id="9796416at2"/>
<keyword evidence="3" id="KW-1185">Reference proteome</keyword>
<feature type="domain" description="EfeO-type cupredoxin-like" evidence="1">
    <location>
        <begin position="3"/>
        <end position="100"/>
    </location>
</feature>
<proteinExistence type="predicted"/>
<dbReference type="Pfam" id="PF13473">
    <property type="entry name" value="Cupredoxin_1"/>
    <property type="match status" value="1"/>
</dbReference>
<dbReference type="InterPro" id="IPR052721">
    <property type="entry name" value="ET_Amicyanin"/>
</dbReference>
<evidence type="ECO:0000313" key="2">
    <source>
        <dbReference type="EMBL" id="QCI69365.1"/>
    </source>
</evidence>
<dbReference type="KEGG" id="pstg:E8M01_23250"/>
<accession>A0A4D7BFF4</accession>
<evidence type="ECO:0000313" key="3">
    <source>
        <dbReference type="Proteomes" id="UP000298781"/>
    </source>
</evidence>
<dbReference type="CDD" id="cd13921">
    <property type="entry name" value="Amicyanin"/>
    <property type="match status" value="1"/>
</dbReference>